<gene>
    <name evidence="1" type="ORF">RS030_192844</name>
</gene>
<evidence type="ECO:0000313" key="2">
    <source>
        <dbReference type="Proteomes" id="UP001311799"/>
    </source>
</evidence>
<reference evidence="1 2" key="1">
    <citation type="submission" date="2023-10" db="EMBL/GenBank/DDBJ databases">
        <title>Comparative genomics analysis reveals potential genetic determinants of host preference in Cryptosporidium xiaoi.</title>
        <authorList>
            <person name="Xiao L."/>
            <person name="Li J."/>
        </authorList>
    </citation>
    <scope>NUCLEOTIDE SEQUENCE [LARGE SCALE GENOMIC DNA]</scope>
    <source>
        <strain evidence="1 2">52996</strain>
    </source>
</reference>
<keyword evidence="2" id="KW-1185">Reference proteome</keyword>
<sequence>MESVETYLKEMKSTVILITHRLNTVTKCDRIIMLSDDYNNNGSKVVEEGTHEEVSLINY</sequence>
<dbReference type="Proteomes" id="UP001311799">
    <property type="component" value="Unassembled WGS sequence"/>
</dbReference>
<keyword evidence="1" id="KW-0547">Nucleotide-binding</keyword>
<dbReference type="Gene3D" id="3.40.50.300">
    <property type="entry name" value="P-loop containing nucleotide triphosphate hydrolases"/>
    <property type="match status" value="1"/>
</dbReference>
<comment type="caution">
    <text evidence="1">The sequence shown here is derived from an EMBL/GenBank/DDBJ whole genome shotgun (WGS) entry which is preliminary data.</text>
</comment>
<protein>
    <submittedName>
        <fullName evidence="1">ATP-binding cassette transporter</fullName>
    </submittedName>
</protein>
<evidence type="ECO:0000313" key="1">
    <source>
        <dbReference type="EMBL" id="KAK6589838.1"/>
    </source>
</evidence>
<keyword evidence="1" id="KW-0067">ATP-binding</keyword>
<dbReference type="EMBL" id="JAWDEY010000010">
    <property type="protein sequence ID" value="KAK6589838.1"/>
    <property type="molecule type" value="Genomic_DNA"/>
</dbReference>
<dbReference type="InterPro" id="IPR027417">
    <property type="entry name" value="P-loop_NTPase"/>
</dbReference>
<proteinExistence type="predicted"/>
<name>A0AAV9XYN1_9CRYT</name>
<organism evidence="1 2">
    <name type="scientific">Cryptosporidium xiaoi</name>
    <dbReference type="NCBI Taxonomy" id="659607"/>
    <lineage>
        <taxon>Eukaryota</taxon>
        <taxon>Sar</taxon>
        <taxon>Alveolata</taxon>
        <taxon>Apicomplexa</taxon>
        <taxon>Conoidasida</taxon>
        <taxon>Coccidia</taxon>
        <taxon>Eucoccidiorida</taxon>
        <taxon>Eimeriorina</taxon>
        <taxon>Cryptosporidiidae</taxon>
        <taxon>Cryptosporidium</taxon>
    </lineage>
</organism>
<accession>A0AAV9XYN1</accession>
<dbReference type="GO" id="GO:0005524">
    <property type="term" value="F:ATP binding"/>
    <property type="evidence" value="ECO:0007669"/>
    <property type="project" value="UniProtKB-KW"/>
</dbReference>
<dbReference type="SUPFAM" id="SSF52540">
    <property type="entry name" value="P-loop containing nucleoside triphosphate hydrolases"/>
    <property type="match status" value="1"/>
</dbReference>
<dbReference type="AlphaFoldDB" id="A0AAV9XYN1"/>